<dbReference type="HOGENOM" id="CLU_069672_0_0_1"/>
<feature type="region of interest" description="Disordered" evidence="2">
    <location>
        <begin position="164"/>
        <end position="207"/>
    </location>
</feature>
<evidence type="ECO:0000259" key="4">
    <source>
        <dbReference type="Pfam" id="PF10342"/>
    </source>
</evidence>
<dbReference type="AlphaFoldDB" id="A0A0C3H7M3"/>
<dbReference type="PANTHER" id="PTHR40633">
    <property type="entry name" value="MATRIX PROTEIN, PUTATIVE (AFU_ORTHOLOGUE AFUA_8G05410)-RELATED"/>
    <property type="match status" value="1"/>
</dbReference>
<feature type="chain" id="PRO_5002178069" description="Yeast cell wall synthesis Kre9/Knh1-like N-terminal domain-containing protein" evidence="3">
    <location>
        <begin position="18"/>
        <end position="229"/>
    </location>
</feature>
<dbReference type="Proteomes" id="UP000054321">
    <property type="component" value="Unassembled WGS sequence"/>
</dbReference>
<reference evidence="6" key="2">
    <citation type="submission" date="2015-01" db="EMBL/GenBank/DDBJ databases">
        <title>Evolutionary Origins and Diversification of the Mycorrhizal Mutualists.</title>
        <authorList>
            <consortium name="DOE Joint Genome Institute"/>
            <consortium name="Mycorrhizal Genomics Consortium"/>
            <person name="Kohler A."/>
            <person name="Kuo A."/>
            <person name="Nagy L.G."/>
            <person name="Floudas D."/>
            <person name="Copeland A."/>
            <person name="Barry K.W."/>
            <person name="Cichocki N."/>
            <person name="Veneault-Fourrey C."/>
            <person name="LaButti K."/>
            <person name="Lindquist E.A."/>
            <person name="Lipzen A."/>
            <person name="Lundell T."/>
            <person name="Morin E."/>
            <person name="Murat C."/>
            <person name="Riley R."/>
            <person name="Ohm R."/>
            <person name="Sun H."/>
            <person name="Tunlid A."/>
            <person name="Henrissat B."/>
            <person name="Grigoriev I.V."/>
            <person name="Hibbett D.S."/>
            <person name="Martin F."/>
        </authorList>
    </citation>
    <scope>NUCLEOTIDE SEQUENCE [LARGE SCALE GENOMIC DNA]</scope>
    <source>
        <strain evidence="6">Zn</strain>
    </source>
</reference>
<keyword evidence="1 3" id="KW-0732">Signal</keyword>
<dbReference type="InParanoid" id="A0A0C3H7M3"/>
<sequence>MKFSVIALLAAASSVVAQTPGFDAITAPAQGQVLKGGSSFKFEWQPNKVAGTVTLTLIQGAAFNLLNKGPVLATGVHNLDGAWTWNPVANGQYAAYGLNISLDSDPSTYQLSNGFHISGSASTTQTSQVHTKTTTLTLAPGPSYSALMNTSTAVYSQHNVTSTPSYNTTVAKPTTTAYPTTSLPAETTASGPTSTSAPTQSSSPIPGAAAHMATSGLAMFGGLLLAFAL</sequence>
<organism evidence="5 6">
    <name type="scientific">Oidiodendron maius (strain Zn)</name>
    <dbReference type="NCBI Taxonomy" id="913774"/>
    <lineage>
        <taxon>Eukaryota</taxon>
        <taxon>Fungi</taxon>
        <taxon>Dikarya</taxon>
        <taxon>Ascomycota</taxon>
        <taxon>Pezizomycotina</taxon>
        <taxon>Leotiomycetes</taxon>
        <taxon>Leotiomycetes incertae sedis</taxon>
        <taxon>Myxotrichaceae</taxon>
        <taxon>Oidiodendron</taxon>
    </lineage>
</organism>
<evidence type="ECO:0000313" key="6">
    <source>
        <dbReference type="Proteomes" id="UP000054321"/>
    </source>
</evidence>
<dbReference type="Pfam" id="PF10342">
    <property type="entry name" value="Kre9_KNH"/>
    <property type="match status" value="1"/>
</dbReference>
<dbReference type="STRING" id="913774.A0A0C3H7M3"/>
<gene>
    <name evidence="5" type="ORF">OIDMADRAFT_194509</name>
</gene>
<evidence type="ECO:0000256" key="1">
    <source>
        <dbReference type="ARBA" id="ARBA00022729"/>
    </source>
</evidence>
<proteinExistence type="predicted"/>
<keyword evidence="6" id="KW-1185">Reference proteome</keyword>
<accession>A0A0C3H7M3</accession>
<dbReference type="InterPro" id="IPR018466">
    <property type="entry name" value="Kre9/Knh1-like_N"/>
</dbReference>
<evidence type="ECO:0000256" key="2">
    <source>
        <dbReference type="SAM" id="MobiDB-lite"/>
    </source>
</evidence>
<dbReference type="OrthoDB" id="2260257at2759"/>
<dbReference type="InterPro" id="IPR052982">
    <property type="entry name" value="SRP1/TIP1-like"/>
</dbReference>
<dbReference type="PANTHER" id="PTHR40633:SF1">
    <property type="entry name" value="GPI ANCHORED SERINE-THREONINE RICH PROTEIN (AFU_ORTHOLOGUE AFUA_1G03630)"/>
    <property type="match status" value="1"/>
</dbReference>
<feature type="compositionally biased region" description="Low complexity" evidence="2">
    <location>
        <begin position="184"/>
        <end position="206"/>
    </location>
</feature>
<feature type="signal peptide" evidence="3">
    <location>
        <begin position="1"/>
        <end position="17"/>
    </location>
</feature>
<name>A0A0C3H7M3_OIDMZ</name>
<dbReference type="EMBL" id="KN832873">
    <property type="protein sequence ID" value="KIN04191.1"/>
    <property type="molecule type" value="Genomic_DNA"/>
</dbReference>
<evidence type="ECO:0000256" key="3">
    <source>
        <dbReference type="SAM" id="SignalP"/>
    </source>
</evidence>
<reference evidence="5 6" key="1">
    <citation type="submission" date="2014-04" db="EMBL/GenBank/DDBJ databases">
        <authorList>
            <consortium name="DOE Joint Genome Institute"/>
            <person name="Kuo A."/>
            <person name="Martino E."/>
            <person name="Perotto S."/>
            <person name="Kohler A."/>
            <person name="Nagy L.G."/>
            <person name="Floudas D."/>
            <person name="Copeland A."/>
            <person name="Barry K.W."/>
            <person name="Cichocki N."/>
            <person name="Veneault-Fourrey C."/>
            <person name="LaButti K."/>
            <person name="Lindquist E.A."/>
            <person name="Lipzen A."/>
            <person name="Lundell T."/>
            <person name="Morin E."/>
            <person name="Murat C."/>
            <person name="Sun H."/>
            <person name="Tunlid A."/>
            <person name="Henrissat B."/>
            <person name="Grigoriev I.V."/>
            <person name="Hibbett D.S."/>
            <person name="Martin F."/>
            <person name="Nordberg H.P."/>
            <person name="Cantor M.N."/>
            <person name="Hua S.X."/>
        </authorList>
    </citation>
    <scope>NUCLEOTIDE SEQUENCE [LARGE SCALE GENOMIC DNA]</scope>
    <source>
        <strain evidence="5 6">Zn</strain>
    </source>
</reference>
<feature type="compositionally biased region" description="Polar residues" evidence="2">
    <location>
        <begin position="164"/>
        <end position="183"/>
    </location>
</feature>
<protein>
    <recommendedName>
        <fullName evidence="4">Yeast cell wall synthesis Kre9/Knh1-like N-terminal domain-containing protein</fullName>
    </recommendedName>
</protein>
<feature type="domain" description="Yeast cell wall synthesis Kre9/Knh1-like N-terminal" evidence="4">
    <location>
        <begin position="28"/>
        <end position="117"/>
    </location>
</feature>
<evidence type="ECO:0000313" key="5">
    <source>
        <dbReference type="EMBL" id="KIN04191.1"/>
    </source>
</evidence>